<name>A0A8J3A9F8_9ACTN</name>
<evidence type="ECO:0000313" key="1">
    <source>
        <dbReference type="EMBL" id="GGI07552.1"/>
    </source>
</evidence>
<keyword evidence="2" id="KW-1185">Reference proteome</keyword>
<dbReference type="RefSeq" id="WP_130648049.1">
    <property type="nucleotide sequence ID" value="NZ_BMHA01000009.1"/>
</dbReference>
<sequence length="96" mass="11225">MINDLRSLMTFYRLRRKMDPPLAYLLAAGAQNRGRLPPTLPPVVSKAEAWRLQDRWRRGKDDRMAHQLVEQVFGPESWPAIEEFVRRADRAGAPRR</sequence>
<dbReference type="EMBL" id="BMHA01000009">
    <property type="protein sequence ID" value="GGI07552.1"/>
    <property type="molecule type" value="Genomic_DNA"/>
</dbReference>
<proteinExistence type="predicted"/>
<gene>
    <name evidence="1" type="ORF">GCM10011354_24660</name>
</gene>
<comment type="caution">
    <text evidence="1">The sequence shown here is derived from an EMBL/GenBank/DDBJ whole genome shotgun (WGS) entry which is preliminary data.</text>
</comment>
<dbReference type="Proteomes" id="UP000650511">
    <property type="component" value="Unassembled WGS sequence"/>
</dbReference>
<reference evidence="1" key="2">
    <citation type="submission" date="2020-09" db="EMBL/GenBank/DDBJ databases">
        <authorList>
            <person name="Sun Q."/>
            <person name="Zhou Y."/>
        </authorList>
    </citation>
    <scope>NUCLEOTIDE SEQUENCE</scope>
    <source>
        <strain evidence="1">CGMCC 1.14988</strain>
    </source>
</reference>
<dbReference type="AlphaFoldDB" id="A0A8J3A9F8"/>
<reference evidence="1" key="1">
    <citation type="journal article" date="2014" name="Int. J. Syst. Evol. Microbiol.">
        <title>Complete genome sequence of Corynebacterium casei LMG S-19264T (=DSM 44701T), isolated from a smear-ripened cheese.</title>
        <authorList>
            <consortium name="US DOE Joint Genome Institute (JGI-PGF)"/>
            <person name="Walter F."/>
            <person name="Albersmeier A."/>
            <person name="Kalinowski J."/>
            <person name="Ruckert C."/>
        </authorList>
    </citation>
    <scope>NUCLEOTIDE SEQUENCE</scope>
    <source>
        <strain evidence="1">CGMCC 1.14988</strain>
    </source>
</reference>
<accession>A0A8J3A9F8</accession>
<organism evidence="1 2">
    <name type="scientific">Egicoccus halophilus</name>
    <dbReference type="NCBI Taxonomy" id="1670830"/>
    <lineage>
        <taxon>Bacteria</taxon>
        <taxon>Bacillati</taxon>
        <taxon>Actinomycetota</taxon>
        <taxon>Nitriliruptoria</taxon>
        <taxon>Egicoccales</taxon>
        <taxon>Egicoccaceae</taxon>
        <taxon>Egicoccus</taxon>
    </lineage>
</organism>
<protein>
    <submittedName>
        <fullName evidence="1">Uncharacterized protein</fullName>
    </submittedName>
</protein>
<evidence type="ECO:0000313" key="2">
    <source>
        <dbReference type="Proteomes" id="UP000650511"/>
    </source>
</evidence>